<keyword evidence="1" id="KW-0158">Chromosome</keyword>
<reference evidence="2" key="1">
    <citation type="submission" date="2020-08" db="EMBL/GenBank/DDBJ databases">
        <title>Multicomponent nature underlies the extraordinary mechanical properties of spider dragline silk.</title>
        <authorList>
            <person name="Kono N."/>
            <person name="Nakamura H."/>
            <person name="Mori M."/>
            <person name="Yoshida Y."/>
            <person name="Ohtoshi R."/>
            <person name="Malay A.D."/>
            <person name="Moran D.A.P."/>
            <person name="Tomita M."/>
            <person name="Numata K."/>
            <person name="Arakawa K."/>
        </authorList>
    </citation>
    <scope>NUCLEOTIDE SEQUENCE</scope>
</reference>
<dbReference type="SMART" id="SM00414">
    <property type="entry name" value="H2A"/>
    <property type="match status" value="1"/>
</dbReference>
<keyword evidence="1" id="KW-0238">DNA-binding</keyword>
<keyword evidence="3" id="KW-1185">Reference proteome</keyword>
<comment type="caution">
    <text evidence="2">The sequence shown here is derived from an EMBL/GenBank/DDBJ whole genome shotgun (WGS) entry which is preliminary data.</text>
</comment>
<dbReference type="OrthoDB" id="6412308at2759"/>
<keyword evidence="1" id="KW-0544">Nucleosome core</keyword>
<dbReference type="AlphaFoldDB" id="A0A8X6P2Z4"/>
<dbReference type="GO" id="GO:0030527">
    <property type="term" value="F:structural constituent of chromatin"/>
    <property type="evidence" value="ECO:0007669"/>
    <property type="project" value="InterPro"/>
</dbReference>
<organism evidence="2 3">
    <name type="scientific">Nephila pilipes</name>
    <name type="common">Giant wood spider</name>
    <name type="synonym">Nephila maculata</name>
    <dbReference type="NCBI Taxonomy" id="299642"/>
    <lineage>
        <taxon>Eukaryota</taxon>
        <taxon>Metazoa</taxon>
        <taxon>Ecdysozoa</taxon>
        <taxon>Arthropoda</taxon>
        <taxon>Chelicerata</taxon>
        <taxon>Arachnida</taxon>
        <taxon>Araneae</taxon>
        <taxon>Araneomorphae</taxon>
        <taxon>Entelegynae</taxon>
        <taxon>Araneoidea</taxon>
        <taxon>Nephilidae</taxon>
        <taxon>Nephila</taxon>
    </lineage>
</organism>
<dbReference type="GO" id="GO:0005634">
    <property type="term" value="C:nucleus"/>
    <property type="evidence" value="ECO:0007669"/>
    <property type="project" value="UniProtKB-SubCell"/>
</dbReference>
<proteinExistence type="inferred from homology"/>
<dbReference type="Proteomes" id="UP000887013">
    <property type="component" value="Unassembled WGS sequence"/>
</dbReference>
<keyword evidence="1" id="KW-0539">Nucleus</keyword>
<dbReference type="CDD" id="cd00074">
    <property type="entry name" value="HFD_H2A"/>
    <property type="match status" value="1"/>
</dbReference>
<gene>
    <name evidence="2" type="primary">NCL1_30039</name>
    <name evidence="2" type="ORF">NPIL_42411</name>
</gene>
<evidence type="ECO:0000256" key="1">
    <source>
        <dbReference type="RuleBase" id="RU003767"/>
    </source>
</evidence>
<dbReference type="GO" id="GO:0046982">
    <property type="term" value="F:protein heterodimerization activity"/>
    <property type="evidence" value="ECO:0007669"/>
    <property type="project" value="InterPro"/>
</dbReference>
<dbReference type="EMBL" id="BMAW01064378">
    <property type="protein sequence ID" value="GFT44872.1"/>
    <property type="molecule type" value="Genomic_DNA"/>
</dbReference>
<protein>
    <recommendedName>
        <fullName evidence="1">Histone H2A</fullName>
    </recommendedName>
</protein>
<dbReference type="InterPro" id="IPR002119">
    <property type="entry name" value="Histone_H2A"/>
</dbReference>
<dbReference type="SUPFAM" id="SSF47113">
    <property type="entry name" value="Histone-fold"/>
    <property type="match status" value="1"/>
</dbReference>
<dbReference type="PANTHER" id="PTHR23430">
    <property type="entry name" value="HISTONE H2A"/>
    <property type="match status" value="1"/>
</dbReference>
<dbReference type="InterPro" id="IPR009072">
    <property type="entry name" value="Histone-fold"/>
</dbReference>
<dbReference type="PRINTS" id="PR00620">
    <property type="entry name" value="HISTONEH2A"/>
</dbReference>
<comment type="subunit">
    <text evidence="1">The nucleosome is a histone octamer containing two molecules each of H2A, H2B, H3 and H4 assembled in one H3-H4 heterotetramer and two H2A-H2B heterodimers. The octamer wraps approximately 147 bp of DNA.</text>
</comment>
<comment type="similarity">
    <text evidence="1">Belongs to the histone H2A family.</text>
</comment>
<sequence length="134" mass="15063">MVVVLITDFNLDHSNKSTQNLWIDFLWGPTLGLQKSGRGFTVARIRAMLKAKNFAQRISDTGAVFLTAVLQYLAAEILEVSLHEARTNSSRRIQPQHIHVALKSDGEFSPLFRNAVFAGNSYVDPKNIRHNNKT</sequence>
<evidence type="ECO:0000313" key="2">
    <source>
        <dbReference type="EMBL" id="GFT44872.1"/>
    </source>
</evidence>
<dbReference type="GO" id="GO:0003677">
    <property type="term" value="F:DNA binding"/>
    <property type="evidence" value="ECO:0007669"/>
    <property type="project" value="UniProtKB-KW"/>
</dbReference>
<comment type="subcellular location">
    <subcellularLocation>
        <location evidence="1">Nucleus</location>
    </subcellularLocation>
</comment>
<accession>A0A8X6P2Z4</accession>
<dbReference type="GO" id="GO:0000786">
    <property type="term" value="C:nucleosome"/>
    <property type="evidence" value="ECO:0007669"/>
    <property type="project" value="UniProtKB-KW"/>
</dbReference>
<dbReference type="Gene3D" id="1.10.20.10">
    <property type="entry name" value="Histone, subunit A"/>
    <property type="match status" value="1"/>
</dbReference>
<name>A0A8X6P2Z4_NEPPI</name>
<evidence type="ECO:0000313" key="3">
    <source>
        <dbReference type="Proteomes" id="UP000887013"/>
    </source>
</evidence>